<evidence type="ECO:0000256" key="1">
    <source>
        <dbReference type="ARBA" id="ARBA00023015"/>
    </source>
</evidence>
<dbReference type="PROSITE" id="PS51005">
    <property type="entry name" value="NAC"/>
    <property type="match status" value="1"/>
</dbReference>
<evidence type="ECO:0000256" key="2">
    <source>
        <dbReference type="ARBA" id="ARBA00023125"/>
    </source>
</evidence>
<evidence type="ECO:0000256" key="4">
    <source>
        <dbReference type="ARBA" id="ARBA00023242"/>
    </source>
</evidence>
<feature type="domain" description="NAC" evidence="5">
    <location>
        <begin position="17"/>
        <end position="165"/>
    </location>
</feature>
<proteinExistence type="predicted"/>
<keyword evidence="7" id="KW-1185">Reference proteome</keyword>
<dbReference type="PANTHER" id="PTHR31744:SF93">
    <property type="entry name" value="NAC DOMAIN-CONTAINING PROTEIN"/>
    <property type="match status" value="1"/>
</dbReference>
<dbReference type="EMBL" id="JARAOO010000009">
    <property type="protein sequence ID" value="KAJ7957202.1"/>
    <property type="molecule type" value="Genomic_DNA"/>
</dbReference>
<evidence type="ECO:0000313" key="7">
    <source>
        <dbReference type="Proteomes" id="UP001163823"/>
    </source>
</evidence>
<dbReference type="InterPro" id="IPR003441">
    <property type="entry name" value="NAC-dom"/>
</dbReference>
<protein>
    <submittedName>
        <fullName evidence="6">NAC domain</fullName>
    </submittedName>
</protein>
<dbReference type="Pfam" id="PF02365">
    <property type="entry name" value="NAM"/>
    <property type="match status" value="1"/>
</dbReference>
<organism evidence="6 7">
    <name type="scientific">Quillaja saponaria</name>
    <name type="common">Soap bark tree</name>
    <dbReference type="NCBI Taxonomy" id="32244"/>
    <lineage>
        <taxon>Eukaryota</taxon>
        <taxon>Viridiplantae</taxon>
        <taxon>Streptophyta</taxon>
        <taxon>Embryophyta</taxon>
        <taxon>Tracheophyta</taxon>
        <taxon>Spermatophyta</taxon>
        <taxon>Magnoliopsida</taxon>
        <taxon>eudicotyledons</taxon>
        <taxon>Gunneridae</taxon>
        <taxon>Pentapetalae</taxon>
        <taxon>rosids</taxon>
        <taxon>fabids</taxon>
        <taxon>Fabales</taxon>
        <taxon>Quillajaceae</taxon>
        <taxon>Quillaja</taxon>
    </lineage>
</organism>
<dbReference type="Proteomes" id="UP001163823">
    <property type="component" value="Chromosome 9"/>
</dbReference>
<dbReference type="GO" id="GO:0003677">
    <property type="term" value="F:DNA binding"/>
    <property type="evidence" value="ECO:0007669"/>
    <property type="project" value="UniProtKB-KW"/>
</dbReference>
<evidence type="ECO:0000313" key="6">
    <source>
        <dbReference type="EMBL" id="KAJ7957202.1"/>
    </source>
</evidence>
<dbReference type="AlphaFoldDB" id="A0AAD7LFU2"/>
<comment type="caution">
    <text evidence="6">The sequence shown here is derived from an EMBL/GenBank/DDBJ whole genome shotgun (WGS) entry which is preliminary data.</text>
</comment>
<keyword evidence="2" id="KW-0238">DNA-binding</keyword>
<reference evidence="6" key="1">
    <citation type="journal article" date="2023" name="Science">
        <title>Elucidation of the pathway for biosynthesis of saponin adjuvants from the soapbark tree.</title>
        <authorList>
            <person name="Reed J."/>
            <person name="Orme A."/>
            <person name="El-Demerdash A."/>
            <person name="Owen C."/>
            <person name="Martin L.B.B."/>
            <person name="Misra R.C."/>
            <person name="Kikuchi S."/>
            <person name="Rejzek M."/>
            <person name="Martin A.C."/>
            <person name="Harkess A."/>
            <person name="Leebens-Mack J."/>
            <person name="Louveau T."/>
            <person name="Stephenson M.J."/>
            <person name="Osbourn A."/>
        </authorList>
    </citation>
    <scope>NUCLEOTIDE SEQUENCE</scope>
    <source>
        <strain evidence="6">S10</strain>
    </source>
</reference>
<dbReference type="SUPFAM" id="SSF101941">
    <property type="entry name" value="NAC domain"/>
    <property type="match status" value="1"/>
</dbReference>
<dbReference type="InterPro" id="IPR036093">
    <property type="entry name" value="NAC_dom_sf"/>
</dbReference>
<dbReference type="KEGG" id="qsa:O6P43_023531"/>
<evidence type="ECO:0000256" key="3">
    <source>
        <dbReference type="ARBA" id="ARBA00023163"/>
    </source>
</evidence>
<sequence>MTCMNKYNFVRDGVTRLPPGFRFQPTDEELVFQYLKCKIFSCPLPASIIPEINVCKYDPWDLPGHCEQERYFFSFKEAKYRNGNRMNRTTNSGYWKATGSDKTISCSSRSNDIAGIKKTLVFYEGKSPNGSRTDWVMHEYHLVNSTQNSSMTQIGDRVLCRIFLKKRSTESDDRVIQNNNANGVVKNAEAGQPRFIDFMTVHNETSTSSSCSSSSDITEACSRALEHEENRDYTDF</sequence>
<dbReference type="Gene3D" id="2.170.150.80">
    <property type="entry name" value="NAC domain"/>
    <property type="match status" value="1"/>
</dbReference>
<dbReference type="GO" id="GO:0006355">
    <property type="term" value="P:regulation of DNA-templated transcription"/>
    <property type="evidence" value="ECO:0007669"/>
    <property type="project" value="InterPro"/>
</dbReference>
<keyword evidence="1" id="KW-0805">Transcription regulation</keyword>
<accession>A0AAD7LFU2</accession>
<gene>
    <name evidence="6" type="ORF">O6P43_023531</name>
</gene>
<dbReference type="PANTHER" id="PTHR31744">
    <property type="entry name" value="PROTEIN CUP-SHAPED COTYLEDON 2-RELATED"/>
    <property type="match status" value="1"/>
</dbReference>
<name>A0AAD7LFU2_QUISA</name>
<keyword evidence="3" id="KW-0804">Transcription</keyword>
<evidence type="ECO:0000259" key="5">
    <source>
        <dbReference type="PROSITE" id="PS51005"/>
    </source>
</evidence>
<keyword evidence="4" id="KW-0539">Nucleus</keyword>